<dbReference type="Pfam" id="PF12697">
    <property type="entry name" value="Abhydrolase_6"/>
    <property type="match status" value="1"/>
</dbReference>
<dbReference type="EMBL" id="JBHTIS010002342">
    <property type="protein sequence ID" value="MFD1049694.1"/>
    <property type="molecule type" value="Genomic_DNA"/>
</dbReference>
<dbReference type="GO" id="GO:0016787">
    <property type="term" value="F:hydrolase activity"/>
    <property type="evidence" value="ECO:0007669"/>
    <property type="project" value="UniProtKB-KW"/>
</dbReference>
<protein>
    <submittedName>
        <fullName evidence="2">Alpha/beta fold hydrolase</fullName>
    </submittedName>
</protein>
<proteinExistence type="predicted"/>
<dbReference type="Proteomes" id="UP001597045">
    <property type="component" value="Unassembled WGS sequence"/>
</dbReference>
<feature type="domain" description="AB hydrolase-1" evidence="1">
    <location>
        <begin position="13"/>
        <end position="157"/>
    </location>
</feature>
<keyword evidence="3" id="KW-1185">Reference proteome</keyword>
<dbReference type="InterPro" id="IPR029058">
    <property type="entry name" value="AB_hydrolase_fold"/>
</dbReference>
<organism evidence="2 3">
    <name type="scientific">Kibdelosporangium lantanae</name>
    <dbReference type="NCBI Taxonomy" id="1497396"/>
    <lineage>
        <taxon>Bacteria</taxon>
        <taxon>Bacillati</taxon>
        <taxon>Actinomycetota</taxon>
        <taxon>Actinomycetes</taxon>
        <taxon>Pseudonocardiales</taxon>
        <taxon>Pseudonocardiaceae</taxon>
        <taxon>Kibdelosporangium</taxon>
    </lineage>
</organism>
<sequence>DDSAAGVNLTTHIDQVVAFLAGLEDVVLVGHSYGGMVITGAADRAPDRVRSLIYLDAFVPQDGDNCWNLTNDDQRAWYVDVDETGFGTPPLPFFDARAKPHPLATFLQRIRLTGSPSRFRKRDYVYATKWGDASSPFTPTYLRLKDDPEWTVHTPDAAHNLMRDIPDELVRICLSHA</sequence>
<comment type="caution">
    <text evidence="2">The sequence shown here is derived from an EMBL/GenBank/DDBJ whole genome shotgun (WGS) entry which is preliminary data.</text>
</comment>
<name>A0ABW3MJB3_9PSEU</name>
<dbReference type="SUPFAM" id="SSF53474">
    <property type="entry name" value="alpha/beta-Hydrolases"/>
    <property type="match status" value="1"/>
</dbReference>
<dbReference type="InterPro" id="IPR000073">
    <property type="entry name" value="AB_hydrolase_1"/>
</dbReference>
<accession>A0ABW3MJB3</accession>
<keyword evidence="2" id="KW-0378">Hydrolase</keyword>
<gene>
    <name evidence="2" type="ORF">ACFQ1S_31285</name>
</gene>
<evidence type="ECO:0000313" key="2">
    <source>
        <dbReference type="EMBL" id="MFD1049694.1"/>
    </source>
</evidence>
<evidence type="ECO:0000259" key="1">
    <source>
        <dbReference type="Pfam" id="PF12697"/>
    </source>
</evidence>
<reference evidence="3" key="1">
    <citation type="journal article" date="2019" name="Int. J. Syst. Evol. Microbiol.">
        <title>The Global Catalogue of Microorganisms (GCM) 10K type strain sequencing project: providing services to taxonomists for standard genome sequencing and annotation.</title>
        <authorList>
            <consortium name="The Broad Institute Genomics Platform"/>
            <consortium name="The Broad Institute Genome Sequencing Center for Infectious Disease"/>
            <person name="Wu L."/>
            <person name="Ma J."/>
        </authorList>
    </citation>
    <scope>NUCLEOTIDE SEQUENCE [LARGE SCALE GENOMIC DNA]</scope>
    <source>
        <strain evidence="3">JCM 31486</strain>
    </source>
</reference>
<dbReference type="Gene3D" id="3.40.50.1820">
    <property type="entry name" value="alpha/beta hydrolase"/>
    <property type="match status" value="1"/>
</dbReference>
<evidence type="ECO:0000313" key="3">
    <source>
        <dbReference type="Proteomes" id="UP001597045"/>
    </source>
</evidence>
<feature type="non-terminal residue" evidence="2">
    <location>
        <position position="1"/>
    </location>
</feature>